<dbReference type="PANTHER" id="PTHR12128">
    <property type="entry name" value="DIHYDRODIPICOLINATE SYNTHASE"/>
    <property type="match status" value="1"/>
</dbReference>
<dbReference type="SMART" id="SM01130">
    <property type="entry name" value="DHDPS"/>
    <property type="match status" value="1"/>
</dbReference>
<organism evidence="14">
    <name type="scientific">Arion vulgaris</name>
    <dbReference type="NCBI Taxonomy" id="1028688"/>
    <lineage>
        <taxon>Eukaryota</taxon>
        <taxon>Metazoa</taxon>
        <taxon>Spiralia</taxon>
        <taxon>Lophotrochozoa</taxon>
        <taxon>Mollusca</taxon>
        <taxon>Gastropoda</taxon>
        <taxon>Heterobranchia</taxon>
        <taxon>Euthyneura</taxon>
        <taxon>Panpulmonata</taxon>
        <taxon>Eupulmonata</taxon>
        <taxon>Stylommatophora</taxon>
        <taxon>Helicina</taxon>
        <taxon>Arionoidea</taxon>
        <taxon>Arionidae</taxon>
        <taxon>Arion</taxon>
    </lineage>
</organism>
<reference evidence="14" key="1">
    <citation type="submission" date="2014-12" db="EMBL/GenBank/DDBJ databases">
        <title>Insight into the proteome of Arion vulgaris.</title>
        <authorList>
            <person name="Aradska J."/>
            <person name="Bulat T."/>
            <person name="Smidak R."/>
            <person name="Sarate P."/>
            <person name="Gangsoo J."/>
            <person name="Sialana F."/>
            <person name="Bilban M."/>
            <person name="Lubec G."/>
        </authorList>
    </citation>
    <scope>NUCLEOTIDE SEQUENCE</scope>
    <source>
        <tissue evidence="14">Skin</tissue>
    </source>
</reference>
<gene>
    <name evidence="14" type="primary">ORF185914</name>
</gene>
<dbReference type="GO" id="GO:0008747">
    <property type="term" value="F:N-acetylneuraminate lyase activity"/>
    <property type="evidence" value="ECO:0007669"/>
    <property type="project" value="UniProtKB-EC"/>
</dbReference>
<evidence type="ECO:0000256" key="4">
    <source>
        <dbReference type="ARBA" id="ARBA00011881"/>
    </source>
</evidence>
<dbReference type="PIRSF" id="PIRSF001365">
    <property type="entry name" value="DHDPS"/>
    <property type="match status" value="1"/>
</dbReference>
<comment type="pathway">
    <text evidence="2">Amino-sugar metabolism; N-acetylneuraminate degradation.</text>
</comment>
<dbReference type="InterPro" id="IPR002220">
    <property type="entry name" value="DapA-like"/>
</dbReference>
<dbReference type="PANTHER" id="PTHR12128:SF21">
    <property type="entry name" value="N-ACETYLNEURAMINATE LYASE"/>
    <property type="match status" value="1"/>
</dbReference>
<name>A0A0B7BIL6_9EUPU</name>
<evidence type="ECO:0000256" key="2">
    <source>
        <dbReference type="ARBA" id="ARBA00004878"/>
    </source>
</evidence>
<feature type="binding site" evidence="13">
    <location>
        <position position="216"/>
    </location>
    <ligand>
        <name>pyruvate</name>
        <dbReference type="ChEBI" id="CHEBI:15361"/>
    </ligand>
</feature>
<dbReference type="Pfam" id="PF00701">
    <property type="entry name" value="DHDPS"/>
    <property type="match status" value="1"/>
</dbReference>
<evidence type="ECO:0000256" key="3">
    <source>
        <dbReference type="ARBA" id="ARBA00006324"/>
    </source>
</evidence>
<accession>A0A0B7BIL6</accession>
<evidence type="ECO:0000256" key="13">
    <source>
        <dbReference type="PIRSR" id="PIRSR001365-2"/>
    </source>
</evidence>
<dbReference type="EMBL" id="HACG01045110">
    <property type="protein sequence ID" value="CEK91975.1"/>
    <property type="molecule type" value="Transcribed_RNA"/>
</dbReference>
<dbReference type="EC" id="4.1.3.3" evidence="5"/>
<dbReference type="InterPro" id="IPR013785">
    <property type="entry name" value="Aldolase_TIM"/>
</dbReference>
<keyword evidence="8" id="KW-0704">Schiff base</keyword>
<sequence length="305" mass="33319">MSKIPADFRIQGIIAAPGTAFLPNHDINTSAIKEYVEFLVNNNITGVFILGTLGEGMSLTVSERKEVASAWVGYGKDRLSAVIVHVGTGNLRESIELARHAQEIGATAFACMSPSYFRPANEADLVDYMEQIAKAAPEIPFYYYCINFMSGLYLNTATFLELASDRIPNLRGIKMSSRELPSLLDCTVVCSGKYDVLVGTDEQLLTSLVIGVRTPIVNGFLGNIFKRMRDAFDQGDIEAARKEQVLVRKIVHVRDKYGGGPAGVKAFLKCLGLDLGPVRLPLKDVPSARLPDLKKDLSECGLATR</sequence>
<comment type="similarity">
    <text evidence="3">Belongs to the DapA family. NanA subfamily.</text>
</comment>
<dbReference type="SUPFAM" id="SSF51569">
    <property type="entry name" value="Aldolase"/>
    <property type="match status" value="1"/>
</dbReference>
<keyword evidence="6" id="KW-0963">Cytoplasm</keyword>
<comment type="subcellular location">
    <subcellularLocation>
        <location evidence="1">Cytoplasm</location>
    </subcellularLocation>
</comment>
<comment type="catalytic activity">
    <reaction evidence="10">
        <text>aceneuramate = aldehydo-N-acetyl-D-mannosamine + pyruvate</text>
        <dbReference type="Rhea" id="RHEA:23296"/>
        <dbReference type="ChEBI" id="CHEBI:15361"/>
        <dbReference type="ChEBI" id="CHEBI:17122"/>
        <dbReference type="ChEBI" id="CHEBI:173083"/>
        <dbReference type="EC" id="4.1.3.3"/>
    </reaction>
</comment>
<evidence type="ECO:0000256" key="10">
    <source>
        <dbReference type="ARBA" id="ARBA00044906"/>
    </source>
</evidence>
<evidence type="ECO:0000256" key="1">
    <source>
        <dbReference type="ARBA" id="ARBA00004496"/>
    </source>
</evidence>
<keyword evidence="9" id="KW-0119">Carbohydrate metabolism</keyword>
<evidence type="ECO:0000256" key="12">
    <source>
        <dbReference type="PIRSR" id="PIRSR001365-1"/>
    </source>
</evidence>
<keyword evidence="7 11" id="KW-0456">Lyase</keyword>
<evidence type="ECO:0000256" key="5">
    <source>
        <dbReference type="ARBA" id="ARBA00012911"/>
    </source>
</evidence>
<feature type="active site" description="Proton donor/acceptor" evidence="12">
    <location>
        <position position="144"/>
    </location>
</feature>
<evidence type="ECO:0000256" key="7">
    <source>
        <dbReference type="ARBA" id="ARBA00023239"/>
    </source>
</evidence>
<dbReference type="PRINTS" id="PR00146">
    <property type="entry name" value="DHPICSNTHASE"/>
</dbReference>
<protein>
    <recommendedName>
        <fullName evidence="5">N-acetylneuraminate lyase</fullName>
        <ecNumber evidence="5">4.1.3.3</ecNumber>
    </recommendedName>
</protein>
<evidence type="ECO:0000256" key="6">
    <source>
        <dbReference type="ARBA" id="ARBA00022490"/>
    </source>
</evidence>
<dbReference type="AlphaFoldDB" id="A0A0B7BIL6"/>
<feature type="active site" description="Schiff-base intermediate with substrate" evidence="12">
    <location>
        <position position="174"/>
    </location>
</feature>
<evidence type="ECO:0000256" key="9">
    <source>
        <dbReference type="ARBA" id="ARBA00023277"/>
    </source>
</evidence>
<dbReference type="GO" id="GO:0005737">
    <property type="term" value="C:cytoplasm"/>
    <property type="evidence" value="ECO:0007669"/>
    <property type="project" value="UniProtKB-SubCell"/>
</dbReference>
<evidence type="ECO:0000256" key="8">
    <source>
        <dbReference type="ARBA" id="ARBA00023270"/>
    </source>
</evidence>
<proteinExistence type="inferred from homology"/>
<evidence type="ECO:0000313" key="14">
    <source>
        <dbReference type="EMBL" id="CEK91975.1"/>
    </source>
</evidence>
<comment type="subunit">
    <text evidence="4">Homotetramer.</text>
</comment>
<dbReference type="Gene3D" id="3.20.20.70">
    <property type="entry name" value="Aldolase class I"/>
    <property type="match status" value="1"/>
</dbReference>
<evidence type="ECO:0000256" key="11">
    <source>
        <dbReference type="PIRNR" id="PIRNR001365"/>
    </source>
</evidence>